<feature type="compositionally biased region" description="Basic and acidic residues" evidence="1">
    <location>
        <begin position="155"/>
        <end position="173"/>
    </location>
</feature>
<feature type="compositionally biased region" description="Polar residues" evidence="1">
    <location>
        <begin position="286"/>
        <end position="299"/>
    </location>
</feature>
<protein>
    <submittedName>
        <fullName evidence="2">Uncharacterized protein</fullName>
    </submittedName>
</protein>
<evidence type="ECO:0000256" key="1">
    <source>
        <dbReference type="SAM" id="MobiDB-lite"/>
    </source>
</evidence>
<accession>A0A2B7WHP8</accession>
<keyword evidence="3" id="KW-1185">Reference proteome</keyword>
<feature type="compositionally biased region" description="Basic and acidic residues" evidence="1">
    <location>
        <begin position="185"/>
        <end position="194"/>
    </location>
</feature>
<feature type="region of interest" description="Disordered" evidence="1">
    <location>
        <begin position="155"/>
        <end position="492"/>
    </location>
</feature>
<feature type="compositionally biased region" description="Low complexity" evidence="1">
    <location>
        <begin position="200"/>
        <end position="211"/>
    </location>
</feature>
<dbReference type="Proteomes" id="UP000224080">
    <property type="component" value="Unassembled WGS sequence"/>
</dbReference>
<feature type="compositionally biased region" description="Basic and acidic residues" evidence="1">
    <location>
        <begin position="227"/>
        <end position="252"/>
    </location>
</feature>
<evidence type="ECO:0000313" key="2">
    <source>
        <dbReference type="EMBL" id="PGG96114.1"/>
    </source>
</evidence>
<proteinExistence type="predicted"/>
<gene>
    <name evidence="2" type="ORF">GX51_07979</name>
</gene>
<feature type="compositionally biased region" description="Basic and acidic residues" evidence="1">
    <location>
        <begin position="407"/>
        <end position="422"/>
    </location>
</feature>
<sequence>MSPPARRWHRSGEGGRLSKALWTVSNIKTPGGPRKKRDGERNPIEAILYRNLFNRTGQMPPATRSGQKATDRKPQVGIYTESEANTFGIFRNVGPKQERSNDASSLSFAGTSRAVYNRYEAVGNPERREDTSRTRFSWDVETGQWMHKSEWLKMKRDPDTDNSKREVRTEGGDKITGNIPVIGVERSRDNHDIEAQPMESGGSTAGIASGAPENCPDGVIFAPDEGPGEKGLDGEQRRAGPKEPTEVKRQRSDASVPDPDIHQRRRGVALGANTVPKPGEGDAKATSVTQGKCSQTKTTLPLEIPTGKTMATNPEAVVDDSRVNRRRQPQKPIADEGPASRSNIAPEPDQRTTEPPSNYDGAEFVAPKSGYGASLDTNQALLDAQGDVGQSRVLRSHPARRGLPEGVVRDMDSFPKQKKESNLSENQGEKPYAQAAAVVAAPESERISQEPHKASKSREYPRRQPARITRSRKNIPDAAPVSNESQSVPGEQIVVSSALDVQAQSQTQDMVLGGEAQTQAPKRRKRKREETSTPTQDEAPVKTEGRPKRIRRPPKWYEGYYGAFVCHGRSLMNEGDEKLNTIK</sequence>
<organism evidence="2 3">
    <name type="scientific">Blastomyces parvus</name>
    <dbReference type="NCBI Taxonomy" id="2060905"/>
    <lineage>
        <taxon>Eukaryota</taxon>
        <taxon>Fungi</taxon>
        <taxon>Dikarya</taxon>
        <taxon>Ascomycota</taxon>
        <taxon>Pezizomycotina</taxon>
        <taxon>Eurotiomycetes</taxon>
        <taxon>Eurotiomycetidae</taxon>
        <taxon>Onygenales</taxon>
        <taxon>Ajellomycetaceae</taxon>
        <taxon>Blastomyces</taxon>
    </lineage>
</organism>
<feature type="region of interest" description="Disordered" evidence="1">
    <location>
        <begin position="1"/>
        <end position="42"/>
    </location>
</feature>
<feature type="region of interest" description="Disordered" evidence="1">
    <location>
        <begin position="505"/>
        <end position="553"/>
    </location>
</feature>
<feature type="compositionally biased region" description="Basic and acidic residues" evidence="1">
    <location>
        <begin position="443"/>
        <end position="462"/>
    </location>
</feature>
<feature type="region of interest" description="Disordered" evidence="1">
    <location>
        <begin position="54"/>
        <end position="74"/>
    </location>
</feature>
<dbReference type="OrthoDB" id="4186927at2759"/>
<dbReference type="EMBL" id="PDNC01000190">
    <property type="protein sequence ID" value="PGG96114.1"/>
    <property type="molecule type" value="Genomic_DNA"/>
</dbReference>
<name>A0A2B7WHP8_9EURO</name>
<reference evidence="2 3" key="1">
    <citation type="submission" date="2017-10" db="EMBL/GenBank/DDBJ databases">
        <title>Comparative genomics in systemic dimorphic fungi from Ajellomycetaceae.</title>
        <authorList>
            <person name="Munoz J.F."/>
            <person name="Mcewen J.G."/>
            <person name="Clay O.K."/>
            <person name="Cuomo C.A."/>
        </authorList>
    </citation>
    <scope>NUCLEOTIDE SEQUENCE [LARGE SCALE GENOMIC DNA]</scope>
    <source>
        <strain evidence="2 3">UAMH130</strain>
    </source>
</reference>
<dbReference type="AlphaFoldDB" id="A0A2B7WHP8"/>
<evidence type="ECO:0000313" key="3">
    <source>
        <dbReference type="Proteomes" id="UP000224080"/>
    </source>
</evidence>
<comment type="caution">
    <text evidence="2">The sequence shown here is derived from an EMBL/GenBank/DDBJ whole genome shotgun (WGS) entry which is preliminary data.</text>
</comment>